<evidence type="ECO:0000256" key="1">
    <source>
        <dbReference type="ARBA" id="ARBA00022617"/>
    </source>
</evidence>
<dbReference type="InterPro" id="IPR001128">
    <property type="entry name" value="Cyt_P450"/>
</dbReference>
<dbReference type="PRINTS" id="PR00463">
    <property type="entry name" value="EP450I"/>
</dbReference>
<evidence type="ECO:0008006" key="8">
    <source>
        <dbReference type="Google" id="ProtNLM"/>
    </source>
</evidence>
<gene>
    <name evidence="6" type="ORF">Sjap_022765</name>
</gene>
<dbReference type="AlphaFoldDB" id="A0AAP0EWP1"/>
<dbReference type="GO" id="GO:0004497">
    <property type="term" value="F:monooxygenase activity"/>
    <property type="evidence" value="ECO:0007669"/>
    <property type="project" value="InterPro"/>
</dbReference>
<keyword evidence="7" id="KW-1185">Reference proteome</keyword>
<dbReference type="GO" id="GO:0005506">
    <property type="term" value="F:iron ion binding"/>
    <property type="evidence" value="ECO:0007669"/>
    <property type="project" value="InterPro"/>
</dbReference>
<keyword evidence="4" id="KW-0408">Iron</keyword>
<keyword evidence="1" id="KW-0349">Heme</keyword>
<comment type="caution">
    <text evidence="6">The sequence shown here is derived from an EMBL/GenBank/DDBJ whole genome shotgun (WGS) entry which is preliminary data.</text>
</comment>
<feature type="chain" id="PRO_5042980459" description="Cytochrome P450" evidence="5">
    <location>
        <begin position="20"/>
        <end position="314"/>
    </location>
</feature>
<evidence type="ECO:0000313" key="6">
    <source>
        <dbReference type="EMBL" id="KAK9097268.1"/>
    </source>
</evidence>
<evidence type="ECO:0000256" key="2">
    <source>
        <dbReference type="ARBA" id="ARBA00022723"/>
    </source>
</evidence>
<dbReference type="GO" id="GO:0020037">
    <property type="term" value="F:heme binding"/>
    <property type="evidence" value="ECO:0007669"/>
    <property type="project" value="InterPro"/>
</dbReference>
<dbReference type="SUPFAM" id="SSF48264">
    <property type="entry name" value="Cytochrome P450"/>
    <property type="match status" value="1"/>
</dbReference>
<keyword evidence="5" id="KW-0732">Signal</keyword>
<feature type="signal peptide" evidence="5">
    <location>
        <begin position="1"/>
        <end position="19"/>
    </location>
</feature>
<keyword evidence="3" id="KW-0560">Oxidoreductase</keyword>
<dbReference type="Gene3D" id="1.10.630.10">
    <property type="entry name" value="Cytochrome P450"/>
    <property type="match status" value="1"/>
</dbReference>
<protein>
    <recommendedName>
        <fullName evidence="8">Cytochrome P450</fullName>
    </recommendedName>
</protein>
<dbReference type="PANTHER" id="PTHR47947">
    <property type="entry name" value="CYTOCHROME P450 82C3-RELATED"/>
    <property type="match status" value="1"/>
</dbReference>
<dbReference type="Proteomes" id="UP001417504">
    <property type="component" value="Unassembled WGS sequence"/>
</dbReference>
<dbReference type="GO" id="GO:0044550">
    <property type="term" value="P:secondary metabolite biosynthetic process"/>
    <property type="evidence" value="ECO:0007669"/>
    <property type="project" value="UniProtKB-ARBA"/>
</dbReference>
<dbReference type="InterPro" id="IPR002401">
    <property type="entry name" value="Cyt_P450_E_grp-I"/>
</dbReference>
<sequence>MELLFLGFLLSFFLLFCYTKLQFHTKKNLPPSPPALPILGHLHLTKKPLHRTLHAISNQYGPVVLLHFGSLPVLLVSSLPAIEECFVKNDIIFAQRPQILAGSLFSYDFTTLGWAPYGQHWRDLRRIMAAGVFSPASLEMSSDVRFEEIMNLVRGLFGRCSSSTTTSDDGGKVKVDLKSLFFRMTFDVVMRIVVGRRCFGDDEGENKRMMEFVRETLAPTMPMTLGDFLPLLRWLGVVKEEKEMEKLQKKRDDFLQSLMDEYKSLLRTYNTTSDSSRSESREKTLMDYLLSLQEEEPQQYTDQIVKGVVLVSHS</sequence>
<dbReference type="Pfam" id="PF00067">
    <property type="entry name" value="p450"/>
    <property type="match status" value="1"/>
</dbReference>
<proteinExistence type="predicted"/>
<evidence type="ECO:0000256" key="3">
    <source>
        <dbReference type="ARBA" id="ARBA00023002"/>
    </source>
</evidence>
<evidence type="ECO:0000256" key="5">
    <source>
        <dbReference type="SAM" id="SignalP"/>
    </source>
</evidence>
<dbReference type="InterPro" id="IPR050651">
    <property type="entry name" value="Plant_Cytochrome_P450_Monoox"/>
</dbReference>
<dbReference type="GO" id="GO:0016705">
    <property type="term" value="F:oxidoreductase activity, acting on paired donors, with incorporation or reduction of molecular oxygen"/>
    <property type="evidence" value="ECO:0007669"/>
    <property type="project" value="InterPro"/>
</dbReference>
<accession>A0AAP0EWP1</accession>
<dbReference type="InterPro" id="IPR036396">
    <property type="entry name" value="Cyt_P450_sf"/>
</dbReference>
<reference evidence="6 7" key="1">
    <citation type="submission" date="2024-01" db="EMBL/GenBank/DDBJ databases">
        <title>Genome assemblies of Stephania.</title>
        <authorList>
            <person name="Yang L."/>
        </authorList>
    </citation>
    <scope>NUCLEOTIDE SEQUENCE [LARGE SCALE GENOMIC DNA]</scope>
    <source>
        <strain evidence="6">QJT</strain>
        <tissue evidence="6">Leaf</tissue>
    </source>
</reference>
<keyword evidence="2" id="KW-0479">Metal-binding</keyword>
<organism evidence="6 7">
    <name type="scientific">Stephania japonica</name>
    <dbReference type="NCBI Taxonomy" id="461633"/>
    <lineage>
        <taxon>Eukaryota</taxon>
        <taxon>Viridiplantae</taxon>
        <taxon>Streptophyta</taxon>
        <taxon>Embryophyta</taxon>
        <taxon>Tracheophyta</taxon>
        <taxon>Spermatophyta</taxon>
        <taxon>Magnoliopsida</taxon>
        <taxon>Ranunculales</taxon>
        <taxon>Menispermaceae</taxon>
        <taxon>Menispermoideae</taxon>
        <taxon>Cissampelideae</taxon>
        <taxon>Stephania</taxon>
    </lineage>
</organism>
<name>A0AAP0EWP1_9MAGN</name>
<evidence type="ECO:0000313" key="7">
    <source>
        <dbReference type="Proteomes" id="UP001417504"/>
    </source>
</evidence>
<evidence type="ECO:0000256" key="4">
    <source>
        <dbReference type="ARBA" id="ARBA00023004"/>
    </source>
</evidence>
<dbReference type="PANTHER" id="PTHR47947:SF13">
    <property type="entry name" value="CYTOCHROME P450, FAMILY 81, SUBFAMILY K, POLYPEPTIDE 1-RELATED"/>
    <property type="match status" value="1"/>
</dbReference>
<dbReference type="EMBL" id="JBBNAE010000009">
    <property type="protein sequence ID" value="KAK9097268.1"/>
    <property type="molecule type" value="Genomic_DNA"/>
</dbReference>